<comment type="caution">
    <text evidence="1">The sequence shown here is derived from an EMBL/GenBank/DDBJ whole genome shotgun (WGS) entry which is preliminary data.</text>
</comment>
<evidence type="ECO:0000313" key="1">
    <source>
        <dbReference type="EMBL" id="TKR69214.1"/>
    </source>
</evidence>
<dbReference type="Proteomes" id="UP000298663">
    <property type="component" value="Unassembled WGS sequence"/>
</dbReference>
<reference evidence="1 2" key="1">
    <citation type="journal article" date="2015" name="Genome Biol.">
        <title>Comparative genomics of Steinernema reveals deeply conserved gene regulatory networks.</title>
        <authorList>
            <person name="Dillman A.R."/>
            <person name="Macchietto M."/>
            <person name="Porter C.F."/>
            <person name="Rogers A."/>
            <person name="Williams B."/>
            <person name="Antoshechkin I."/>
            <person name="Lee M.M."/>
            <person name="Goodwin Z."/>
            <person name="Lu X."/>
            <person name="Lewis E.E."/>
            <person name="Goodrich-Blair H."/>
            <person name="Stock S.P."/>
            <person name="Adams B.J."/>
            <person name="Sternberg P.W."/>
            <person name="Mortazavi A."/>
        </authorList>
    </citation>
    <scope>NUCLEOTIDE SEQUENCE [LARGE SCALE GENOMIC DNA]</scope>
    <source>
        <strain evidence="1 2">ALL</strain>
    </source>
</reference>
<reference evidence="1 2" key="2">
    <citation type="journal article" date="2019" name="G3 (Bethesda)">
        <title>Hybrid Assembly of the Genome of the Entomopathogenic Nematode Steinernema carpocapsae Identifies the X-Chromosome.</title>
        <authorList>
            <person name="Serra L."/>
            <person name="Macchietto M."/>
            <person name="Macias-Munoz A."/>
            <person name="McGill C.J."/>
            <person name="Rodriguez I.M."/>
            <person name="Rodriguez B."/>
            <person name="Murad R."/>
            <person name="Mortazavi A."/>
        </authorList>
    </citation>
    <scope>NUCLEOTIDE SEQUENCE [LARGE SCALE GENOMIC DNA]</scope>
    <source>
        <strain evidence="1 2">ALL</strain>
    </source>
</reference>
<name>A0A4U5MIN1_STECR</name>
<sequence length="93" mass="11086">MRSRRRFYLLFSRYFRTIFSYGDADLRENRAPPLRPAICSNRRREAHQKAEASRTRCRRSRHRRSLILDPKKVQNVSGLWCQPGEHLPTSGSR</sequence>
<protein>
    <submittedName>
        <fullName evidence="1">Uncharacterized protein</fullName>
    </submittedName>
</protein>
<keyword evidence="2" id="KW-1185">Reference proteome</keyword>
<evidence type="ECO:0000313" key="2">
    <source>
        <dbReference type="Proteomes" id="UP000298663"/>
    </source>
</evidence>
<organism evidence="1 2">
    <name type="scientific">Steinernema carpocapsae</name>
    <name type="common">Entomopathogenic nematode</name>
    <dbReference type="NCBI Taxonomy" id="34508"/>
    <lineage>
        <taxon>Eukaryota</taxon>
        <taxon>Metazoa</taxon>
        <taxon>Ecdysozoa</taxon>
        <taxon>Nematoda</taxon>
        <taxon>Chromadorea</taxon>
        <taxon>Rhabditida</taxon>
        <taxon>Tylenchina</taxon>
        <taxon>Panagrolaimomorpha</taxon>
        <taxon>Strongyloidoidea</taxon>
        <taxon>Steinernematidae</taxon>
        <taxon>Steinernema</taxon>
    </lineage>
</organism>
<accession>A0A4U5MIN1</accession>
<proteinExistence type="predicted"/>
<dbReference type="AlphaFoldDB" id="A0A4U5MIN1"/>
<dbReference type="EMBL" id="AZBU02000007">
    <property type="protein sequence ID" value="TKR69214.1"/>
    <property type="molecule type" value="Genomic_DNA"/>
</dbReference>
<gene>
    <name evidence="1" type="ORF">L596_021398</name>
</gene>